<evidence type="ECO:0000313" key="1">
    <source>
        <dbReference type="EMBL" id="CAG8480284.1"/>
    </source>
</evidence>
<organism evidence="1 2">
    <name type="scientific">Gigaspora margarita</name>
    <dbReference type="NCBI Taxonomy" id="4874"/>
    <lineage>
        <taxon>Eukaryota</taxon>
        <taxon>Fungi</taxon>
        <taxon>Fungi incertae sedis</taxon>
        <taxon>Mucoromycota</taxon>
        <taxon>Glomeromycotina</taxon>
        <taxon>Glomeromycetes</taxon>
        <taxon>Diversisporales</taxon>
        <taxon>Gigasporaceae</taxon>
        <taxon>Gigaspora</taxon>
    </lineage>
</organism>
<keyword evidence="2" id="KW-1185">Reference proteome</keyword>
<reference evidence="1 2" key="1">
    <citation type="submission" date="2021-06" db="EMBL/GenBank/DDBJ databases">
        <authorList>
            <person name="Kallberg Y."/>
            <person name="Tangrot J."/>
            <person name="Rosling A."/>
        </authorList>
    </citation>
    <scope>NUCLEOTIDE SEQUENCE [LARGE SCALE GENOMIC DNA]</scope>
    <source>
        <strain evidence="1 2">120-4 pot B 10/14</strain>
    </source>
</reference>
<protein>
    <submittedName>
        <fullName evidence="1">36910_t:CDS:1</fullName>
    </submittedName>
</protein>
<comment type="caution">
    <text evidence="1">The sequence shown here is derived from an EMBL/GenBank/DDBJ whole genome shotgun (WGS) entry which is preliminary data.</text>
</comment>
<accession>A0ABM8VYP5</accession>
<evidence type="ECO:0000313" key="2">
    <source>
        <dbReference type="Proteomes" id="UP000789901"/>
    </source>
</evidence>
<sequence>MANCEQDLARLLVDKNAHRPKAPSEYEGREFYGQVLFYLHTNMKVKLPLFHNIDRCVGFLKIAENKYLIIDREHLVTFR</sequence>
<gene>
    <name evidence="1" type="ORF">GMARGA_LOCUS1206</name>
</gene>
<proteinExistence type="predicted"/>
<dbReference type="Proteomes" id="UP000789901">
    <property type="component" value="Unassembled WGS sequence"/>
</dbReference>
<dbReference type="EMBL" id="CAJVQB010000293">
    <property type="protein sequence ID" value="CAG8480284.1"/>
    <property type="molecule type" value="Genomic_DNA"/>
</dbReference>
<name>A0ABM8VYP5_GIGMA</name>